<reference evidence="2" key="1">
    <citation type="submission" date="2014-05" db="EMBL/GenBank/DDBJ databases">
        <title>The transcriptome of the halophilic microalga Tetraselmis sp. GSL018 isolated from the Great Salt Lake, Utah.</title>
        <authorList>
            <person name="Jinkerson R.E."/>
            <person name="D'Adamo S."/>
            <person name="Posewitz M.C."/>
        </authorList>
    </citation>
    <scope>NUCLEOTIDE SEQUENCE</scope>
    <source>
        <strain evidence="2">GSL018</strain>
    </source>
</reference>
<sequence length="548" mass="60113">MTYLKSYGLFPSTPLTKSSQVTSTLICLAVICLCLFISIDGKYYCQFERDSCDTCFQSPNIIKAQRKFHALLDYLESSSCHDLEFKATVFEVRVSSNTRPQSNGDGDGDGDGGTTCGFSSISANVFAGARLEAYGRELVFACEEGSGLLTMELIEADSSHKKDMYHVSGRWAAIHSGDNFSQDLTGLSYLRMSSASHHSYPSPMNSKWMTDEFDLGSRPNMAAWMTWYHNSYEVRYIYVIPYEICDGVPVPQGPPRVAARPYARSATVGAMAGSAPIHISSGQVFEGLIQVTGFIEDQSAISYYSGGWSSDNLVREAVQEAIFDTQHVFMSLRANLWIDRLSIIAFTAPERFWDNATFDSYPGTPRLAEFWGTMQFADADGSCASPAVRESKFPPSCCQGLAKVRGMVDLQTIQQEDTNAILNWRVISVDVPESCSSGLTECWSSASPTQFLSQVLGNIGDFPSPLWTGKPLPYSKDKPTLAHPDDNGDVAIITRVSEAHISACRTSFSGMVEVALQASMGLSSVADPLHGFLIPHTPRDVCWVGAKW</sequence>
<keyword evidence="1" id="KW-1133">Transmembrane helix</keyword>
<evidence type="ECO:0000256" key="1">
    <source>
        <dbReference type="SAM" id="Phobius"/>
    </source>
</evidence>
<dbReference type="AlphaFoldDB" id="A0A061SD32"/>
<name>A0A061SD32_9CHLO</name>
<dbReference type="EMBL" id="GBEZ01004232">
    <property type="protein sequence ID" value="JAC80969.1"/>
    <property type="molecule type" value="Transcribed_RNA"/>
</dbReference>
<gene>
    <name evidence="2" type="ORF">TSPGSL018_8982</name>
</gene>
<protein>
    <submittedName>
        <fullName evidence="2">Uncharacterized protein</fullName>
    </submittedName>
</protein>
<organism evidence="2">
    <name type="scientific">Tetraselmis sp. GSL018</name>
    <dbReference type="NCBI Taxonomy" id="582737"/>
    <lineage>
        <taxon>Eukaryota</taxon>
        <taxon>Viridiplantae</taxon>
        <taxon>Chlorophyta</taxon>
        <taxon>core chlorophytes</taxon>
        <taxon>Chlorodendrophyceae</taxon>
        <taxon>Chlorodendrales</taxon>
        <taxon>Chlorodendraceae</taxon>
        <taxon>Tetraselmis</taxon>
    </lineage>
</organism>
<feature type="transmembrane region" description="Helical" evidence="1">
    <location>
        <begin position="20"/>
        <end position="39"/>
    </location>
</feature>
<keyword evidence="1" id="KW-0472">Membrane</keyword>
<evidence type="ECO:0000313" key="2">
    <source>
        <dbReference type="EMBL" id="JAC80969.1"/>
    </source>
</evidence>
<accession>A0A061SD32</accession>
<keyword evidence="1" id="KW-0812">Transmembrane</keyword>
<proteinExistence type="predicted"/>